<dbReference type="Proteomes" id="UP000677082">
    <property type="component" value="Unassembled WGS sequence"/>
</dbReference>
<keyword evidence="4" id="KW-1185">Reference proteome</keyword>
<dbReference type="Gene3D" id="1.10.1780.10">
    <property type="entry name" value="Clp, N-terminal domain"/>
    <property type="match status" value="1"/>
</dbReference>
<name>A0A919T4W3_9ACTN</name>
<accession>A0A919T4W3</accession>
<sequence length="1337" mass="143257">MTEAGTTSAPTLDDNATRLLAALDGMPVRMNDRDRLVRAFDVLCSTEWTRVIVRLTSAEIASLRRPDLLFTPHELTHVVEVARTLAGSYAFESTSTAHIAVALALTTRWSPNVEKAKLVAVIAEAFGLGGLNDISEVVNRHLTRVSVPRSDDGGGAPSPSIYRTDRGDRLHLAAVRAHVAARGIAVVVLIGAAATGDSGWAWPVALLPLVSARDPDEPKYMVGDEVSPPGQIPTRWPLPGGWAILAAALGLPVAPAVFVILAVVLAVITAGGEALTAREHRFAGARPGAIGPAIARLASLSESFETTRRGVRIALALTVAIPLAVSAAATTTVWPLYFLAALLIPRRSSLWATAALTVAVLLDGFGWMVPLTVLAGFAARITIGYLMRPPELAVPLPARTRRDRQARRLLRTDRPVAAVRLLEPGTSPLLAWALLAAGHPGDAKAAARNLPAQSRHLHGLITCLAELELANVPAAAAALEALEPLGDARRDRALREQLLIADARVRVRLGQQAGLAELIAGRIPATPRRRTLLAAAEQVRLVAEARLHADPALSWYLGAIAFDLMRLARADRPMRFFTHLHKERNLDLGTVRAAALIERAELRAGWTEHPGVDLQGFDNAASFLLRMDRPMEAAAQLDDVADHQVTPLHRLDALNNRIEALAALHWARHHLQNLEERRLWWRTVNTSFEKAMTQAVAGQDWATLAELIESARLQLSPLDDESSGGRTAPYIRVRGVSRIEEAAWYRPGERPDTYTVEDMARFTLGPGTWWWSTWSVTDRIFWALVPPDGPVTGGVLACGPGSAVAATLADLRAAVPIRYPGEQDDSFRSRVFGGALCGPARAEADLARRLGDLIPPDLRDVIVDEPRTRIAVAPAHVLANVPWPVIVVVRHGKSARLIDRCQMVIAPPAALLGAIALRDRASGDAPLGLAVLDPGGDEAPPHAQLRALRDLGDMLPGVRTVGHTDVVDLDGFDAILQNTPAESSAVFACHTHPGDGSPLSRGLVVRPATKADPRPVILSAADLINAPSRHPVPRQALLLACDSADLGQAAEGEWLVLGPAMLWAGADRVIVTTFDTPDLNVVDRQLVQHLLDGHDMVESLRAVQATPLRGLSEPDKRLAHPLFWAGYVAMGAFGDPATMTSRRSSRTRYASKSAVELVEDAAEGAALVGRSTVLPRDLVLALALYGYEEDLTIGRLLAIRAVAYPWTLLRHARNRIKRRPPTPGVTLGPEVTALLNAAAEVADGARHRVVDTEHVLAAVLAAAGPTSSAARLVSGLDGRQPEVVKELIADTQDGFKDFNRPAIRALTTPAAADVYTALGARPPETDDAGSVLLRDLG</sequence>
<organism evidence="3 4">
    <name type="scientific">Paractinoplanes toevensis</name>
    <dbReference type="NCBI Taxonomy" id="571911"/>
    <lineage>
        <taxon>Bacteria</taxon>
        <taxon>Bacillati</taxon>
        <taxon>Actinomycetota</taxon>
        <taxon>Actinomycetes</taxon>
        <taxon>Micromonosporales</taxon>
        <taxon>Micromonosporaceae</taxon>
        <taxon>Paractinoplanes</taxon>
    </lineage>
</organism>
<dbReference type="RefSeq" id="WP_213004691.1">
    <property type="nucleotide sequence ID" value="NZ_BOQN01000005.1"/>
</dbReference>
<evidence type="ECO:0000313" key="3">
    <source>
        <dbReference type="EMBL" id="GIM88717.1"/>
    </source>
</evidence>
<comment type="caution">
    <text evidence="3">The sequence shown here is derived from an EMBL/GenBank/DDBJ whole genome shotgun (WGS) entry which is preliminary data.</text>
</comment>
<keyword evidence="1" id="KW-0472">Membrane</keyword>
<gene>
    <name evidence="3" type="ORF">Ato02nite_005100</name>
</gene>
<protein>
    <recommendedName>
        <fullName evidence="2">CHAT domain-containing protein</fullName>
    </recommendedName>
</protein>
<dbReference type="EMBL" id="BOQN01000005">
    <property type="protein sequence ID" value="GIM88717.1"/>
    <property type="molecule type" value="Genomic_DNA"/>
</dbReference>
<feature type="transmembrane region" description="Helical" evidence="1">
    <location>
        <begin position="242"/>
        <end position="268"/>
    </location>
</feature>
<evidence type="ECO:0000256" key="1">
    <source>
        <dbReference type="SAM" id="Phobius"/>
    </source>
</evidence>
<feature type="transmembrane region" description="Helical" evidence="1">
    <location>
        <begin position="179"/>
        <end position="202"/>
    </location>
</feature>
<keyword evidence="1" id="KW-0812">Transmembrane</keyword>
<dbReference type="SUPFAM" id="SSF81923">
    <property type="entry name" value="Double Clp-N motif"/>
    <property type="match status" value="1"/>
</dbReference>
<feature type="transmembrane region" description="Helical" evidence="1">
    <location>
        <begin position="313"/>
        <end position="344"/>
    </location>
</feature>
<keyword evidence="1" id="KW-1133">Transmembrane helix</keyword>
<dbReference type="Pfam" id="PF12770">
    <property type="entry name" value="CHAT"/>
    <property type="match status" value="1"/>
</dbReference>
<reference evidence="3 4" key="1">
    <citation type="submission" date="2021-03" db="EMBL/GenBank/DDBJ databases">
        <title>Whole genome shotgun sequence of Actinoplanes toevensis NBRC 105298.</title>
        <authorList>
            <person name="Komaki H."/>
            <person name="Tamura T."/>
        </authorList>
    </citation>
    <scope>NUCLEOTIDE SEQUENCE [LARGE SCALE GENOMIC DNA]</scope>
    <source>
        <strain evidence="3 4">NBRC 105298</strain>
    </source>
</reference>
<evidence type="ECO:0000313" key="4">
    <source>
        <dbReference type="Proteomes" id="UP000677082"/>
    </source>
</evidence>
<dbReference type="InterPro" id="IPR036628">
    <property type="entry name" value="Clp_N_dom_sf"/>
</dbReference>
<dbReference type="InterPro" id="IPR024983">
    <property type="entry name" value="CHAT_dom"/>
</dbReference>
<feature type="domain" description="CHAT" evidence="2">
    <location>
        <begin position="847"/>
        <end position="1132"/>
    </location>
</feature>
<proteinExistence type="predicted"/>
<feature type="transmembrane region" description="Helical" evidence="1">
    <location>
        <begin position="350"/>
        <end position="379"/>
    </location>
</feature>
<evidence type="ECO:0000259" key="2">
    <source>
        <dbReference type="Pfam" id="PF12770"/>
    </source>
</evidence>